<dbReference type="SMART" id="SM00708">
    <property type="entry name" value="PhBP"/>
    <property type="match status" value="1"/>
</dbReference>
<organism evidence="7">
    <name type="scientific">Liriomyza trifolii</name>
    <name type="common">American serpentine leafminer</name>
    <dbReference type="NCBI Taxonomy" id="198433"/>
    <lineage>
        <taxon>Eukaryota</taxon>
        <taxon>Metazoa</taxon>
        <taxon>Ecdysozoa</taxon>
        <taxon>Arthropoda</taxon>
        <taxon>Hexapoda</taxon>
        <taxon>Insecta</taxon>
        <taxon>Pterygota</taxon>
        <taxon>Neoptera</taxon>
        <taxon>Endopterygota</taxon>
        <taxon>Diptera</taxon>
        <taxon>Brachycera</taxon>
        <taxon>Muscomorpha</taxon>
        <taxon>Opomyzoidea</taxon>
        <taxon>Agromyzidae</taxon>
        <taxon>Phytomyzinae</taxon>
        <taxon>Liriomyza</taxon>
    </lineage>
</organism>
<keyword evidence="3" id="KW-0964">Secreted</keyword>
<keyword evidence="4 6" id="KW-0732">Signal</keyword>
<evidence type="ECO:0000313" key="7">
    <source>
        <dbReference type="EMBL" id="AWY62814.1"/>
    </source>
</evidence>
<dbReference type="InterPro" id="IPR006170">
    <property type="entry name" value="PBP/GOBP"/>
</dbReference>
<dbReference type="GO" id="GO:0005615">
    <property type="term" value="C:extracellular space"/>
    <property type="evidence" value="ECO:0007669"/>
    <property type="project" value="TreeGrafter"/>
</dbReference>
<evidence type="ECO:0000256" key="6">
    <source>
        <dbReference type="SAM" id="SignalP"/>
    </source>
</evidence>
<keyword evidence="5" id="KW-1015">Disulfide bond</keyword>
<dbReference type="AlphaFoldDB" id="A0A2Z4T1C4"/>
<dbReference type="Gene3D" id="1.10.238.20">
    <property type="entry name" value="Pheromone/general odorant binding protein domain"/>
    <property type="match status" value="1"/>
</dbReference>
<evidence type="ECO:0000256" key="5">
    <source>
        <dbReference type="ARBA" id="ARBA00023157"/>
    </source>
</evidence>
<feature type="signal peptide" evidence="6">
    <location>
        <begin position="1"/>
        <end position="17"/>
    </location>
</feature>
<protein>
    <submittedName>
        <fullName evidence="7">Odorant binding protein</fullName>
    </submittedName>
</protein>
<dbReference type="EMBL" id="MF624628">
    <property type="protein sequence ID" value="AWY62814.1"/>
    <property type="molecule type" value="mRNA"/>
</dbReference>
<evidence type="ECO:0000256" key="2">
    <source>
        <dbReference type="ARBA" id="ARBA00008098"/>
    </source>
</evidence>
<dbReference type="GO" id="GO:0007608">
    <property type="term" value="P:sensory perception of smell"/>
    <property type="evidence" value="ECO:0007669"/>
    <property type="project" value="TreeGrafter"/>
</dbReference>
<gene>
    <name evidence="7" type="primary">OBP8</name>
</gene>
<dbReference type="Pfam" id="PF01395">
    <property type="entry name" value="PBP_GOBP"/>
    <property type="match status" value="1"/>
</dbReference>
<evidence type="ECO:0000256" key="4">
    <source>
        <dbReference type="ARBA" id="ARBA00022729"/>
    </source>
</evidence>
<evidence type="ECO:0000256" key="3">
    <source>
        <dbReference type="ARBA" id="ARBA00022525"/>
    </source>
</evidence>
<dbReference type="SUPFAM" id="SSF47565">
    <property type="entry name" value="Insect pheromone/odorant-binding proteins"/>
    <property type="match status" value="1"/>
</dbReference>
<dbReference type="PANTHER" id="PTHR11857:SF46">
    <property type="entry name" value="GENERAL ODORANT-BINDING PROTEIN 99A-RELATED"/>
    <property type="match status" value="1"/>
</dbReference>
<comment type="subcellular location">
    <subcellularLocation>
        <location evidence="1">Secreted</location>
    </subcellularLocation>
</comment>
<feature type="chain" id="PRO_5016306342" evidence="6">
    <location>
        <begin position="18"/>
        <end position="142"/>
    </location>
</feature>
<dbReference type="GO" id="GO:0005549">
    <property type="term" value="F:odorant binding"/>
    <property type="evidence" value="ECO:0007669"/>
    <property type="project" value="InterPro"/>
</dbReference>
<reference evidence="7" key="1">
    <citation type="submission" date="2017-08" db="EMBL/GenBank/DDBJ databases">
        <title>Identication and Functional Research on Odorant Binding Proteins from Liriomyza trifolii (Burgess).</title>
        <authorList>
            <person name="Dongkai C."/>
            <person name="Zhongren L."/>
        </authorList>
    </citation>
    <scope>NUCLEOTIDE SEQUENCE</scope>
</reference>
<dbReference type="CDD" id="cd23992">
    <property type="entry name" value="PBP_GOBP"/>
    <property type="match status" value="1"/>
</dbReference>
<accession>A0A2Z4T1C4</accession>
<name>A0A2Z4T1C4_LIRTR</name>
<proteinExistence type="evidence at transcript level"/>
<comment type="similarity">
    <text evidence="2">Belongs to the PBP/GOBP family.</text>
</comment>
<dbReference type="InterPro" id="IPR036728">
    <property type="entry name" value="PBP_GOBP_sf"/>
</dbReference>
<evidence type="ECO:0000256" key="1">
    <source>
        <dbReference type="ARBA" id="ARBA00004613"/>
    </source>
</evidence>
<dbReference type="PANTHER" id="PTHR11857">
    <property type="entry name" value="ODORANT BINDING PROTEIN-RELATED"/>
    <property type="match status" value="1"/>
</dbReference>
<sequence>MKYIFTILFALLAMASAEEFRLRTQDDLMKARKECMEAKKVPAGHIEKYKKFDFPDDETTRCYIQCVLEKFQLFDAKNGFKTQNLMVQLGNGKDNKDKVKADIEKCADKNEQKSDSCTWAYRGFKCFISKNLPLVQESLKKN</sequence>